<name>A0A5C0UFE0_9PROT</name>
<dbReference type="SMART" id="SM00015">
    <property type="entry name" value="IQ"/>
    <property type="match status" value="2"/>
</dbReference>
<feature type="compositionally biased region" description="Low complexity" evidence="2">
    <location>
        <begin position="626"/>
        <end position="637"/>
    </location>
</feature>
<sequence length="1035" mass="119562">MVMKYIFLSIVVLLISNSHIVADEINDDEISQNKIVEKIYKRKIKPTISKKNSIKKRKSRKSKLKATKRSRITGSKRRKLPAKRRKSSASKLTKRSSRKRVRLSRAKYPIAKKLNKINSVAVKISYEDIYKNEIRKLQEKENEIRNKLIASKNNHMLEIKLNKELTSLHLKTMHYKLLLNKPNDISMQIKQLSSMQMDIRNKFDKEKDQAQKDKLRKELHAISVNINHYKSLLNRNRSMKSDSLSRRDMSVEVNFRPKINEPKSTEGATILMTKEQTISRPEEIAIIAPKDSVALIESSSKIENPARDSVVLKNSEQTIVNPKKLVELESASSTITNKEDKKEAITLVEKEEYISRDEHKKKTVELSGHMHEIKSEHTKPNLIEKGSQLAIPQFKEEVKLFANDKSITSPIREEQKKIIEEEKQQQSATKIQALFRGRSARKATEVKKVAEAEEKKLEEARLSEEENRKLIKSEEKIDREEGEKKIRLLLEKLVEIKDIRATTDKRKERNKKSEEEKETRKEVEIVERKEIEELKAKEERARKEVEARLDTEEKAATKIQALFRGRSVRKATEKTTPKDIERNSSSAPLTPRKLSFDSSDDRSSRAESVDHTPGHEDKRISRGSDRSTFSSDSTSSKGSKRSLTKEEIAKKNQSAKVEINNNIEGQRRNEAITRKKNKDINNRKKIKIKQNKIRANNRIKQNKLRKEKDLRLFGRKIAEETNRKQKELEKIRKDKLDIKRLSEEESRTRSELQKEESSGRLMIKDSKDKNTWKEIALSESDNNTEGHENDDESMISEEITQIEKTLDQLNGEKKSIENGIREFKNKVVLKNKEKAELAKDLKKLNELKKKSEEKSNEKTLPFGRTNLQKLNEAVKKHGGSNAVILIASIGEKITSLGNEIVELEKNKKKHEEKLIAVENEIKSKQKELQTKKSLLERIKNAFKAARSKVIPSKSKKNNNRNAGSSVIPYYDESREVYLLDPQITPYTSERRKNNDTKSRSPSGSRSNSLNSPSKSSSAKNKTPPKSKYAHTIYSY</sequence>
<evidence type="ECO:0000256" key="2">
    <source>
        <dbReference type="SAM" id="MobiDB-lite"/>
    </source>
</evidence>
<feature type="compositionally biased region" description="Basic and acidic residues" evidence="2">
    <location>
        <begin position="501"/>
        <end position="556"/>
    </location>
</feature>
<feature type="coiled-coil region" evidence="1">
    <location>
        <begin position="886"/>
        <end position="941"/>
    </location>
</feature>
<protein>
    <submittedName>
        <fullName evidence="4">Uncharacterized protein</fullName>
    </submittedName>
</protein>
<feature type="signal peptide" evidence="3">
    <location>
        <begin position="1"/>
        <end position="21"/>
    </location>
</feature>
<feature type="compositionally biased region" description="Low complexity" evidence="2">
    <location>
        <begin position="999"/>
        <end position="1021"/>
    </location>
</feature>
<feature type="coiled-coil region" evidence="1">
    <location>
        <begin position="799"/>
        <end position="857"/>
    </location>
</feature>
<evidence type="ECO:0000313" key="5">
    <source>
        <dbReference type="Proteomes" id="UP000325155"/>
    </source>
</evidence>
<feature type="coiled-coil region" evidence="1">
    <location>
        <begin position="440"/>
        <end position="483"/>
    </location>
</feature>
<dbReference type="InterPro" id="IPR000048">
    <property type="entry name" value="IQ_motif_EF-hand-BS"/>
</dbReference>
<feature type="compositionally biased region" description="Basic and acidic residues" evidence="2">
    <location>
        <begin position="988"/>
        <end position="998"/>
    </location>
</feature>
<feature type="region of interest" description="Disordered" evidence="2">
    <location>
        <begin position="51"/>
        <end position="101"/>
    </location>
</feature>
<dbReference type="Pfam" id="PF00612">
    <property type="entry name" value="IQ"/>
    <property type="match status" value="2"/>
</dbReference>
<dbReference type="AlphaFoldDB" id="A0A5C0UFE0"/>
<feature type="compositionally biased region" description="Basic and acidic residues" evidence="2">
    <location>
        <begin position="570"/>
        <end position="582"/>
    </location>
</feature>
<dbReference type="PROSITE" id="PS50096">
    <property type="entry name" value="IQ"/>
    <property type="match status" value="2"/>
</dbReference>
<proteinExistence type="predicted"/>
<feature type="region of interest" description="Disordered" evidence="2">
    <location>
        <begin position="945"/>
        <end position="965"/>
    </location>
</feature>
<accession>A0A5C0UFE0</accession>
<feature type="region of interest" description="Disordered" evidence="2">
    <location>
        <begin position="981"/>
        <end position="1035"/>
    </location>
</feature>
<keyword evidence="5" id="KW-1185">Reference proteome</keyword>
<dbReference type="EMBL" id="CP043315">
    <property type="protein sequence ID" value="QEK37982.1"/>
    <property type="molecule type" value="Genomic_DNA"/>
</dbReference>
<evidence type="ECO:0000256" key="3">
    <source>
        <dbReference type="SAM" id="SignalP"/>
    </source>
</evidence>
<feature type="compositionally biased region" description="Basic residues" evidence="2">
    <location>
        <begin position="52"/>
        <end position="101"/>
    </location>
</feature>
<gene>
    <name evidence="4" type="ORF">FZC35_01130</name>
</gene>
<evidence type="ECO:0000313" key="4">
    <source>
        <dbReference type="EMBL" id="QEK37982.1"/>
    </source>
</evidence>
<feature type="compositionally biased region" description="Polar residues" evidence="2">
    <location>
        <begin position="651"/>
        <end position="664"/>
    </location>
</feature>
<organism evidence="4 5">
    <name type="scientific">Candidatus Cytomitobacter indipagum</name>
    <dbReference type="NCBI Taxonomy" id="2601575"/>
    <lineage>
        <taxon>Bacteria</taxon>
        <taxon>Pseudomonadati</taxon>
        <taxon>Pseudomonadota</taxon>
        <taxon>Alphaproteobacteria</taxon>
        <taxon>Holosporales</taxon>
        <taxon>Holosporaceae</taxon>
        <taxon>Candidatus Cytomitobacter</taxon>
    </lineage>
</organism>
<keyword evidence="3" id="KW-0732">Signal</keyword>
<evidence type="ECO:0000256" key="1">
    <source>
        <dbReference type="SAM" id="Coils"/>
    </source>
</evidence>
<dbReference type="KEGG" id="cip:FZC35_01130"/>
<keyword evidence="1" id="KW-0175">Coiled coil</keyword>
<feature type="compositionally biased region" description="Basic and acidic residues" evidence="2">
    <location>
        <begin position="599"/>
        <end position="625"/>
    </location>
</feature>
<reference evidence="4 5" key="1">
    <citation type="submission" date="2019-08" db="EMBL/GenBank/DDBJ databases">
        <title>Highly reduced genomes of protist endosymbionts show evolutionary convergence.</title>
        <authorList>
            <person name="George E."/>
            <person name="Husnik F."/>
            <person name="Tashyreva D."/>
            <person name="Prokopchuk G."/>
            <person name="Horak A."/>
            <person name="Kwong W.K."/>
            <person name="Lukes J."/>
            <person name="Keeling P.J."/>
        </authorList>
    </citation>
    <scope>NUCLEOTIDE SEQUENCE [LARGE SCALE GENOMIC DNA]</scope>
    <source>
        <strain evidence="4">1605</strain>
    </source>
</reference>
<feature type="compositionally biased region" description="Basic and acidic residues" evidence="2">
    <location>
        <begin position="665"/>
        <end position="681"/>
    </location>
</feature>
<dbReference type="Proteomes" id="UP000325155">
    <property type="component" value="Chromosome"/>
</dbReference>
<dbReference type="Gene3D" id="1.20.5.190">
    <property type="match status" value="1"/>
</dbReference>
<feature type="coiled-coil region" evidence="1">
    <location>
        <begin position="123"/>
        <end position="154"/>
    </location>
</feature>
<feature type="chain" id="PRO_5022684965" evidence="3">
    <location>
        <begin position="22"/>
        <end position="1035"/>
    </location>
</feature>
<feature type="coiled-coil region" evidence="1">
    <location>
        <begin position="724"/>
        <end position="758"/>
    </location>
</feature>
<feature type="region of interest" description="Disordered" evidence="2">
    <location>
        <begin position="501"/>
        <end position="681"/>
    </location>
</feature>